<dbReference type="Gene3D" id="1.10.10.10">
    <property type="entry name" value="Winged helix-like DNA-binding domain superfamily/Winged helix DNA-binding domain"/>
    <property type="match status" value="1"/>
</dbReference>
<dbReference type="SUPFAM" id="SSF88946">
    <property type="entry name" value="Sigma2 domain of RNA polymerase sigma factors"/>
    <property type="match status" value="1"/>
</dbReference>
<keyword evidence="2" id="KW-0805">Transcription regulation</keyword>
<comment type="similarity">
    <text evidence="1">Belongs to the sigma-70 factor family. ECF subfamily.</text>
</comment>
<dbReference type="OrthoDB" id="9780299at2"/>
<keyword evidence="4" id="KW-0804">Transcription</keyword>
<protein>
    <submittedName>
        <fullName evidence="8">RNA polymerase sigma-70 factor (ECF subfamily)</fullName>
    </submittedName>
</protein>
<evidence type="ECO:0000259" key="5">
    <source>
        <dbReference type="Pfam" id="PF04542"/>
    </source>
</evidence>
<name>A0A4R7VK30_9PSEU</name>
<evidence type="ECO:0000313" key="8">
    <source>
        <dbReference type="EMBL" id="TDV49802.1"/>
    </source>
</evidence>
<feature type="domain" description="RNA polymerase sigma-70 region 2" evidence="5">
    <location>
        <begin position="18"/>
        <end position="74"/>
    </location>
</feature>
<dbReference type="AlphaFoldDB" id="A0A4R7VK30"/>
<evidence type="ECO:0000259" key="6">
    <source>
        <dbReference type="Pfam" id="PF08281"/>
    </source>
</evidence>
<evidence type="ECO:0000256" key="2">
    <source>
        <dbReference type="ARBA" id="ARBA00023015"/>
    </source>
</evidence>
<dbReference type="GO" id="GO:0003677">
    <property type="term" value="F:DNA binding"/>
    <property type="evidence" value="ECO:0007669"/>
    <property type="project" value="InterPro"/>
</dbReference>
<dbReference type="Pfam" id="PF08281">
    <property type="entry name" value="Sigma70_r4_2"/>
    <property type="match status" value="1"/>
</dbReference>
<dbReference type="InterPro" id="IPR036388">
    <property type="entry name" value="WH-like_DNA-bd_sf"/>
</dbReference>
<evidence type="ECO:0000313" key="9">
    <source>
        <dbReference type="Proteomes" id="UP000294927"/>
    </source>
</evidence>
<comment type="caution">
    <text evidence="8">The sequence shown here is derived from an EMBL/GenBank/DDBJ whole genome shotgun (WGS) entry which is preliminary data.</text>
</comment>
<dbReference type="PANTHER" id="PTHR47756">
    <property type="entry name" value="BLL6612 PROTEIN-RELATED"/>
    <property type="match status" value="1"/>
</dbReference>
<dbReference type="EMBL" id="SOCP01000007">
    <property type="protein sequence ID" value="TDV49802.1"/>
    <property type="molecule type" value="Genomic_DNA"/>
</dbReference>
<feature type="domain" description="DUF6596" evidence="7">
    <location>
        <begin position="178"/>
        <end position="270"/>
    </location>
</feature>
<dbReference type="PANTHER" id="PTHR47756:SF2">
    <property type="entry name" value="BLL6612 PROTEIN"/>
    <property type="match status" value="1"/>
</dbReference>
<sequence>MDEAAIGRVFREESGRSVAALVRFSGQIDLAEDAVQDAFTHALRHWPRDGLPPNPGGWITTTARRCAIDRLRRDVRGRELVEELATLDHPDRTAAQEVGPVPDDRLRLIFTCCHPALAPEARVALTLRLLGGLRTDEVARAFLVPDTTMAQRLVRAKRKIRLARIPYRVPRDTELPGRLRAVLAVLYLIYNAGADNADDGLRAEAIRLARIVTALLPDELEATGLLALLLLTESRFASRVSDGRLVLLRDQDRGRWDRALIDEGHTLVRACLRRDRPGPYQLQAAINAVHTDAPTDRATDWPQILTLYDQLVVHAPTPVVALNRAVAVGEVHGPRAALTLVDQLTLPDYHAFHATRADLLRRLGRNEEAATAYETAASLAPGTAERNHLTAQAAALRG</sequence>
<evidence type="ECO:0000259" key="7">
    <source>
        <dbReference type="Pfam" id="PF20239"/>
    </source>
</evidence>
<dbReference type="InterPro" id="IPR046531">
    <property type="entry name" value="DUF6596"/>
</dbReference>
<dbReference type="InterPro" id="IPR011990">
    <property type="entry name" value="TPR-like_helical_dom_sf"/>
</dbReference>
<dbReference type="InterPro" id="IPR013325">
    <property type="entry name" value="RNA_pol_sigma_r2"/>
</dbReference>
<reference evidence="8 9" key="1">
    <citation type="submission" date="2019-03" db="EMBL/GenBank/DDBJ databases">
        <title>Genomic Encyclopedia of Archaeal and Bacterial Type Strains, Phase II (KMG-II): from individual species to whole genera.</title>
        <authorList>
            <person name="Goeker M."/>
        </authorList>
    </citation>
    <scope>NUCLEOTIDE SEQUENCE [LARGE SCALE GENOMIC DNA]</scope>
    <source>
        <strain evidence="8 9">DSM 45499</strain>
    </source>
</reference>
<dbReference type="Pfam" id="PF20239">
    <property type="entry name" value="DUF6596"/>
    <property type="match status" value="1"/>
</dbReference>
<dbReference type="SUPFAM" id="SSF88659">
    <property type="entry name" value="Sigma3 and sigma4 domains of RNA polymerase sigma factors"/>
    <property type="match status" value="1"/>
</dbReference>
<feature type="domain" description="RNA polymerase sigma factor 70 region 4 type 2" evidence="6">
    <location>
        <begin position="109"/>
        <end position="160"/>
    </location>
</feature>
<evidence type="ECO:0000256" key="4">
    <source>
        <dbReference type="ARBA" id="ARBA00023163"/>
    </source>
</evidence>
<dbReference type="RefSeq" id="WP_133904499.1">
    <property type="nucleotide sequence ID" value="NZ_SOCP01000007.1"/>
</dbReference>
<keyword evidence="3" id="KW-0731">Sigma factor</keyword>
<dbReference type="GO" id="GO:0016987">
    <property type="term" value="F:sigma factor activity"/>
    <property type="evidence" value="ECO:0007669"/>
    <property type="project" value="UniProtKB-KW"/>
</dbReference>
<dbReference type="InterPro" id="IPR007627">
    <property type="entry name" value="RNA_pol_sigma70_r2"/>
</dbReference>
<gene>
    <name evidence="8" type="ORF">CLV71_107150</name>
</gene>
<dbReference type="GO" id="GO:0006352">
    <property type="term" value="P:DNA-templated transcription initiation"/>
    <property type="evidence" value="ECO:0007669"/>
    <property type="project" value="InterPro"/>
</dbReference>
<dbReference type="Gene3D" id="1.10.1740.10">
    <property type="match status" value="1"/>
</dbReference>
<evidence type="ECO:0000256" key="3">
    <source>
        <dbReference type="ARBA" id="ARBA00023082"/>
    </source>
</evidence>
<dbReference type="Pfam" id="PF04542">
    <property type="entry name" value="Sigma70_r2"/>
    <property type="match status" value="1"/>
</dbReference>
<accession>A0A4R7VK30</accession>
<dbReference type="SUPFAM" id="SSF48452">
    <property type="entry name" value="TPR-like"/>
    <property type="match status" value="1"/>
</dbReference>
<evidence type="ECO:0000256" key="1">
    <source>
        <dbReference type="ARBA" id="ARBA00010641"/>
    </source>
</evidence>
<proteinExistence type="inferred from homology"/>
<keyword evidence="9" id="KW-1185">Reference proteome</keyword>
<dbReference type="InterPro" id="IPR013249">
    <property type="entry name" value="RNA_pol_sigma70_r4_t2"/>
</dbReference>
<dbReference type="Gene3D" id="1.25.40.10">
    <property type="entry name" value="Tetratricopeptide repeat domain"/>
    <property type="match status" value="1"/>
</dbReference>
<dbReference type="InterPro" id="IPR013324">
    <property type="entry name" value="RNA_pol_sigma_r3/r4-like"/>
</dbReference>
<organism evidence="8 9">
    <name type="scientific">Actinophytocola oryzae</name>
    <dbReference type="NCBI Taxonomy" id="502181"/>
    <lineage>
        <taxon>Bacteria</taxon>
        <taxon>Bacillati</taxon>
        <taxon>Actinomycetota</taxon>
        <taxon>Actinomycetes</taxon>
        <taxon>Pseudonocardiales</taxon>
        <taxon>Pseudonocardiaceae</taxon>
    </lineage>
</organism>
<dbReference type="Proteomes" id="UP000294927">
    <property type="component" value="Unassembled WGS sequence"/>
</dbReference>